<dbReference type="GO" id="GO:0046872">
    <property type="term" value="F:metal ion binding"/>
    <property type="evidence" value="ECO:0007669"/>
    <property type="project" value="UniProtKB-KW"/>
</dbReference>
<dbReference type="IntAct" id="Q3S3T0">
    <property type="interactions" value="1"/>
</dbReference>
<keyword evidence="5" id="KW-0408">Iron</keyword>
<dbReference type="InterPro" id="IPR012292">
    <property type="entry name" value="Globin/Proto"/>
</dbReference>
<dbReference type="ExpressionAtlas" id="Q3S3T0">
    <property type="expression patterns" value="baseline and differential"/>
</dbReference>
<dbReference type="GO" id="GO:0020037">
    <property type="term" value="F:heme binding"/>
    <property type="evidence" value="ECO:0007669"/>
    <property type="project" value="InterPro"/>
</dbReference>
<dbReference type="RefSeq" id="NP_001105819.1">
    <property type="nucleotide sequence ID" value="NM_001112349.1"/>
</dbReference>
<evidence type="ECO:0000256" key="7">
    <source>
        <dbReference type="SAM" id="MobiDB-lite"/>
    </source>
</evidence>
<sequence>MGFSEAQEELVLRSWKAMKSDSESTALKFFLRIFEIAPGAKQMFSFLRDAGDAPLEKHPKLKAHAVTVFVMACESATQLRSTGDVKVREATLKRLGATHARAGVADAHFEVVKTALLDTIRDAVPDMWTPEMKAAWEEAYDQLAAVIKEEMKNAAAAEEQTKNAATAAEETTNAAAAEEETTNAAAAVDAS</sequence>
<dbReference type="PANTHER" id="PTHR22924:SF95">
    <property type="entry name" value="OS05G0517600 PROTEIN"/>
    <property type="match status" value="1"/>
</dbReference>
<evidence type="ECO:0000313" key="11">
    <source>
        <dbReference type="EMBL" id="AQK87619.1"/>
    </source>
</evidence>
<comment type="catalytic activity">
    <reaction evidence="6">
        <text>Fe(III)-heme b-[protein] + nitric oxide + H2O = Fe(II)-heme b-[protein] + nitrite + 2 H(+)</text>
        <dbReference type="Rhea" id="RHEA:77711"/>
        <dbReference type="Rhea" id="RHEA-COMP:18975"/>
        <dbReference type="Rhea" id="RHEA-COMP:18976"/>
        <dbReference type="ChEBI" id="CHEBI:15377"/>
        <dbReference type="ChEBI" id="CHEBI:15378"/>
        <dbReference type="ChEBI" id="CHEBI:16301"/>
        <dbReference type="ChEBI" id="CHEBI:16480"/>
        <dbReference type="ChEBI" id="CHEBI:55376"/>
        <dbReference type="ChEBI" id="CHEBI:60344"/>
    </reaction>
    <physiologicalReaction direction="right-to-left" evidence="6">
        <dbReference type="Rhea" id="RHEA:77713"/>
    </physiologicalReaction>
</comment>
<dbReference type="EnsemblPlants" id="Zm00001eb293010_T001">
    <property type="protein sequence ID" value="Zm00001eb293010_P001"/>
    <property type="gene ID" value="Zm00001eb293010"/>
</dbReference>
<evidence type="ECO:0000313" key="9">
    <source>
        <dbReference type="EMBL" id="AAZ98790.1"/>
    </source>
</evidence>
<dbReference type="PRINTS" id="PR00188">
    <property type="entry name" value="PLANTGLOBIN"/>
</dbReference>
<dbReference type="KEGG" id="zma:732720"/>
<accession>Q3S3T0</accession>
<dbReference type="Gene3D" id="1.10.490.10">
    <property type="entry name" value="Globins"/>
    <property type="match status" value="1"/>
</dbReference>
<reference evidence="12" key="6">
    <citation type="submission" date="2021-05" db="UniProtKB">
        <authorList>
            <consortium name="EnsemblPlants"/>
        </authorList>
    </citation>
    <scope>IDENTIFICATION</scope>
    <source>
        <strain evidence="12">cv. B73</strain>
    </source>
</reference>
<dbReference type="STRING" id="4577.Q3S3T0"/>
<dbReference type="SMR" id="Q3S3T0"/>
<dbReference type="HOGENOM" id="CLU_003827_11_2_1"/>
<proteinExistence type="evidence at protein level"/>
<evidence type="ECO:0000256" key="3">
    <source>
        <dbReference type="ARBA" id="ARBA00022617"/>
    </source>
</evidence>
<dbReference type="SUPFAM" id="SSF46458">
    <property type="entry name" value="Globin-like"/>
    <property type="match status" value="1"/>
</dbReference>
<reference evidence="11" key="4">
    <citation type="submission" date="2015-12" db="EMBL/GenBank/DDBJ databases">
        <title>Update maize B73 reference genome by single molecule sequencing technologies.</title>
        <authorList>
            <consortium name="Maize Genome Sequencing Project"/>
            <person name="Ware D."/>
        </authorList>
    </citation>
    <scope>NUCLEOTIDE SEQUENCE</scope>
    <source>
        <tissue evidence="11">Seedling</tissue>
    </source>
</reference>
<dbReference type="InterPro" id="IPR000971">
    <property type="entry name" value="Globin"/>
</dbReference>
<evidence type="ECO:0000256" key="6">
    <source>
        <dbReference type="ARBA" id="ARBA00048118"/>
    </source>
</evidence>
<keyword evidence="14" id="KW-1267">Proteomics identification</keyword>
<dbReference type="PANTHER" id="PTHR22924">
    <property type="entry name" value="LEGHEMOGLOBIN-RELATED"/>
    <property type="match status" value="1"/>
</dbReference>
<dbReference type="PROSITE" id="PS01033">
    <property type="entry name" value="GLOBIN"/>
    <property type="match status" value="1"/>
</dbReference>
<keyword evidence="4" id="KW-0479">Metal-binding</keyword>
<keyword evidence="13" id="KW-1185">Reference proteome</keyword>
<dbReference type="Proteomes" id="UP000007305">
    <property type="component" value="Chromosome 6"/>
</dbReference>
<evidence type="ECO:0000313" key="12">
    <source>
        <dbReference type="EnsemblPlants" id="Zm00001eb293010_P001"/>
    </source>
</evidence>
<feature type="domain" description="Globin" evidence="8">
    <location>
        <begin position="2"/>
        <end position="152"/>
    </location>
</feature>
<evidence type="ECO:0000256" key="5">
    <source>
        <dbReference type="ARBA" id="ARBA00023004"/>
    </source>
</evidence>
<organism evidence="9">
    <name type="scientific">Zea mays</name>
    <name type="common">Maize</name>
    <dbReference type="NCBI Taxonomy" id="4577"/>
    <lineage>
        <taxon>Eukaryota</taxon>
        <taxon>Viridiplantae</taxon>
        <taxon>Streptophyta</taxon>
        <taxon>Embryophyta</taxon>
        <taxon>Tracheophyta</taxon>
        <taxon>Spermatophyta</taxon>
        <taxon>Magnoliopsida</taxon>
        <taxon>Liliopsida</taxon>
        <taxon>Poales</taxon>
        <taxon>Poaceae</taxon>
        <taxon>PACMAD clade</taxon>
        <taxon>Panicoideae</taxon>
        <taxon>Andropogonodae</taxon>
        <taxon>Andropogoneae</taxon>
        <taxon>Tripsacinae</taxon>
        <taxon>Zea</taxon>
    </lineage>
</organism>
<dbReference type="AlphaFoldDB" id="Q3S3T0"/>
<dbReference type="Gramene" id="Zm00001eb293010_T001">
    <property type="protein sequence ID" value="Zm00001eb293010_P001"/>
    <property type="gene ID" value="Zm00001eb293010"/>
</dbReference>
<evidence type="ECO:0000256" key="4">
    <source>
        <dbReference type="ARBA" id="ARBA00022723"/>
    </source>
</evidence>
<evidence type="ECO:0007829" key="14">
    <source>
        <dbReference type="PeptideAtlas" id="Q3S3T0"/>
    </source>
</evidence>
<dbReference type="EMBL" id="DQ171946">
    <property type="protein sequence ID" value="AAZ98790.1"/>
    <property type="molecule type" value="mRNA"/>
</dbReference>
<dbReference type="EMBL" id="EU976593">
    <property type="protein sequence ID" value="ACG48711.1"/>
    <property type="molecule type" value="mRNA"/>
</dbReference>
<dbReference type="GeneID" id="732720"/>
<dbReference type="GO" id="GO:0019825">
    <property type="term" value="F:oxygen binding"/>
    <property type="evidence" value="ECO:0007669"/>
    <property type="project" value="InterPro"/>
</dbReference>
<comment type="similarity">
    <text evidence="2">Belongs to the plant globin family.</text>
</comment>
<reference evidence="9" key="1">
    <citation type="submission" date="2005-08" db="EMBL/GenBank/DDBJ databases">
        <title>Hemoglobin genes and their use.</title>
        <authorList>
            <person name="Tarczynski M.C."/>
            <person name="Shen B."/>
        </authorList>
    </citation>
    <scope>NUCLEOTIDE SEQUENCE</scope>
</reference>
<dbReference type="InterPro" id="IPR001032">
    <property type="entry name" value="Leghaemoglobin-like"/>
</dbReference>
<reference evidence="10" key="2">
    <citation type="journal article" date="2009" name="Plant Mol. Biol.">
        <title>Insights into corn genes derived from large-scale cDNA sequencing.</title>
        <authorList>
            <person name="Alexandrov N.N."/>
            <person name="Brover V.V."/>
            <person name="Freidin S."/>
            <person name="Troukhan M.E."/>
            <person name="Tatarinova T.V."/>
            <person name="Zhang H."/>
            <person name="Swaller T.J."/>
            <person name="Lu Y.P."/>
            <person name="Bouck J."/>
            <person name="Flavell R.B."/>
            <person name="Feldmann K.A."/>
        </authorList>
    </citation>
    <scope>NUCLEOTIDE SEQUENCE</scope>
</reference>
<feature type="region of interest" description="Disordered" evidence="7">
    <location>
        <begin position="153"/>
        <end position="191"/>
    </location>
</feature>
<evidence type="ECO:0000259" key="8">
    <source>
        <dbReference type="PROSITE" id="PS01033"/>
    </source>
</evidence>
<keyword evidence="3" id="KW-0349">Heme</keyword>
<reference evidence="12" key="5">
    <citation type="submission" date="2019-07" db="EMBL/GenBank/DDBJ databases">
        <authorList>
            <person name="Seetharam A."/>
            <person name="Woodhouse M."/>
            <person name="Cannon E."/>
        </authorList>
    </citation>
    <scope>NUCLEOTIDE SEQUENCE [LARGE SCALE GENOMIC DNA]</scope>
    <source>
        <strain evidence="12">cv. B73</strain>
    </source>
</reference>
<dbReference type="eggNOG" id="KOG3378">
    <property type="taxonomic scope" value="Eukaryota"/>
</dbReference>
<comment type="cofactor">
    <cofactor evidence="1">
        <name>heme b</name>
        <dbReference type="ChEBI" id="CHEBI:60344"/>
    </cofactor>
</comment>
<evidence type="ECO:0000256" key="1">
    <source>
        <dbReference type="ARBA" id="ARBA00001970"/>
    </source>
</evidence>
<dbReference type="OMA" id="WIRESWN"/>
<dbReference type="PaxDb" id="4577-GRMZM2G168898_P01"/>
<evidence type="ECO:0000313" key="10">
    <source>
        <dbReference type="EMBL" id="ACG48711.1"/>
    </source>
</evidence>
<name>Q3S3T0_MAIZE</name>
<evidence type="ECO:0000313" key="13">
    <source>
        <dbReference type="Proteomes" id="UP000007305"/>
    </source>
</evidence>
<dbReference type="Pfam" id="PF00042">
    <property type="entry name" value="Globin"/>
    <property type="match status" value="1"/>
</dbReference>
<dbReference type="EMBL" id="CM000782">
    <property type="protein sequence ID" value="AQK87619.1"/>
    <property type="molecule type" value="Genomic_DNA"/>
</dbReference>
<protein>
    <submittedName>
        <fullName evidence="9 10">Hemoglobin 2</fullName>
    </submittedName>
    <submittedName>
        <fullName evidence="11">Hemoglobin2</fullName>
    </submittedName>
</protein>
<reference evidence="13" key="3">
    <citation type="journal article" date="2009" name="Science">
        <title>The B73 maize genome: complexity, diversity, and dynamics.</title>
        <authorList>
            <person name="Schnable P.S."/>
            <person name="Ware D."/>
            <person name="Fulton R.S."/>
            <person name="Stein J.C."/>
            <person name="Wei F."/>
            <person name="Pasternak S."/>
            <person name="Liang C."/>
            <person name="Zhang J."/>
            <person name="Fulton L."/>
            <person name="Graves T.A."/>
            <person name="Minx P."/>
            <person name="Reily A.D."/>
            <person name="Courtney L."/>
            <person name="Kruchowski S.S."/>
            <person name="Tomlinson C."/>
            <person name="Strong C."/>
            <person name="Delehaunty K."/>
            <person name="Fronick C."/>
            <person name="Courtney B."/>
            <person name="Rock S.M."/>
            <person name="Belter E."/>
            <person name="Du F."/>
            <person name="Kim K."/>
            <person name="Abbott R.M."/>
            <person name="Cotton M."/>
            <person name="Levy A."/>
            <person name="Marchetto P."/>
            <person name="Ochoa K."/>
            <person name="Jackson S.M."/>
            <person name="Gillam B."/>
            <person name="Chen W."/>
            <person name="Yan L."/>
            <person name="Higginbotham J."/>
            <person name="Cardenas M."/>
            <person name="Waligorski J."/>
            <person name="Applebaum E."/>
            <person name="Phelps L."/>
            <person name="Falcone J."/>
            <person name="Kanchi K."/>
            <person name="Thane T."/>
            <person name="Scimone A."/>
            <person name="Thane N."/>
            <person name="Henke J."/>
            <person name="Wang T."/>
            <person name="Ruppert J."/>
            <person name="Shah N."/>
            <person name="Rotter K."/>
            <person name="Hodges J."/>
            <person name="Ingenthron E."/>
            <person name="Cordes M."/>
            <person name="Kohlberg S."/>
            <person name="Sgro J."/>
            <person name="Delgado B."/>
            <person name="Mead K."/>
            <person name="Chinwalla A."/>
            <person name="Leonard S."/>
            <person name="Crouse K."/>
            <person name="Collura K."/>
            <person name="Kudrna D."/>
            <person name="Currie J."/>
            <person name="He R."/>
            <person name="Angelova A."/>
            <person name="Rajasekar S."/>
            <person name="Mueller T."/>
            <person name="Lomeli R."/>
            <person name="Scara G."/>
            <person name="Ko A."/>
            <person name="Delaney K."/>
            <person name="Wissotski M."/>
            <person name="Lopez G."/>
            <person name="Campos D."/>
            <person name="Braidotti M."/>
            <person name="Ashley E."/>
            <person name="Golser W."/>
            <person name="Kim H."/>
            <person name="Lee S."/>
            <person name="Lin J."/>
            <person name="Dujmic Z."/>
            <person name="Kim W."/>
            <person name="Talag J."/>
            <person name="Zuccolo A."/>
            <person name="Fan C."/>
            <person name="Sebastian A."/>
            <person name="Kramer M."/>
            <person name="Spiegel L."/>
            <person name="Nascimento L."/>
            <person name="Zutavern T."/>
            <person name="Miller B."/>
            <person name="Ambroise C."/>
            <person name="Muller S."/>
            <person name="Spooner W."/>
            <person name="Narechania A."/>
            <person name="Ren L."/>
            <person name="Wei S."/>
            <person name="Kumari S."/>
            <person name="Faga B."/>
            <person name="Levy M.J."/>
            <person name="McMahan L."/>
            <person name="Van Buren P."/>
            <person name="Vaughn M.W."/>
            <person name="Ying K."/>
            <person name="Yeh C.-T."/>
            <person name="Emrich S.J."/>
            <person name="Jia Y."/>
            <person name="Kalyanaraman A."/>
            <person name="Hsia A.-P."/>
            <person name="Barbazuk W.B."/>
            <person name="Baucom R.S."/>
            <person name="Brutnell T.P."/>
            <person name="Carpita N.C."/>
            <person name="Chaparro C."/>
            <person name="Chia J.-M."/>
            <person name="Deragon J.-M."/>
            <person name="Estill J.C."/>
            <person name="Fu Y."/>
            <person name="Jeddeloh J.A."/>
            <person name="Han Y."/>
            <person name="Lee H."/>
            <person name="Li P."/>
            <person name="Lisch D.R."/>
            <person name="Liu S."/>
            <person name="Liu Z."/>
            <person name="Nagel D.H."/>
            <person name="McCann M.C."/>
            <person name="SanMiguel P."/>
            <person name="Myers A.M."/>
            <person name="Nettleton D."/>
            <person name="Nguyen J."/>
            <person name="Penning B.W."/>
            <person name="Ponnala L."/>
            <person name="Schneider K.L."/>
            <person name="Schwartz D.C."/>
            <person name="Sharma A."/>
            <person name="Soderlund C."/>
            <person name="Springer N.M."/>
            <person name="Sun Q."/>
            <person name="Wang H."/>
            <person name="Waterman M."/>
            <person name="Westerman R."/>
            <person name="Wolfgruber T.K."/>
            <person name="Yang L."/>
            <person name="Yu Y."/>
            <person name="Zhang L."/>
            <person name="Zhou S."/>
            <person name="Zhu Q."/>
            <person name="Bennetzen J.L."/>
            <person name="Dawe R.K."/>
            <person name="Jiang J."/>
            <person name="Jiang N."/>
            <person name="Presting G.G."/>
            <person name="Wessler S.R."/>
            <person name="Aluru S."/>
            <person name="Martienssen R.A."/>
            <person name="Clifton S.W."/>
            <person name="McCombie W.R."/>
            <person name="Wing R.A."/>
            <person name="Wilson R.K."/>
        </authorList>
    </citation>
    <scope>NUCLEOTIDE SEQUENCE [LARGE SCALE GENOMIC DNA]</scope>
    <source>
        <strain evidence="13">cv. B73</strain>
    </source>
</reference>
<dbReference type="InterPro" id="IPR009050">
    <property type="entry name" value="Globin-like_sf"/>
</dbReference>
<evidence type="ECO:0000256" key="2">
    <source>
        <dbReference type="ARBA" id="ARBA00007609"/>
    </source>
</evidence>
<gene>
    <name evidence="9" type="primary">Hb2</name>
    <name evidence="12" type="synonym">LOC732720</name>
    <name evidence="11" type="ORF">ZEAMMB73_Zm00001d038718</name>
</gene>
<dbReference type="OrthoDB" id="436496at2759"/>